<reference evidence="3" key="1">
    <citation type="submission" date="2022-12" db="EMBL/GenBank/DDBJ databases">
        <title>New Phytohabitans aurantiacus sp. RD004123 nov., an actinomycete isolated from soil.</title>
        <authorList>
            <person name="Triningsih D.W."/>
            <person name="Harunari E."/>
            <person name="Igarashi Y."/>
        </authorList>
    </citation>
    <scope>NUCLEOTIDE SEQUENCE</scope>
    <source>
        <strain evidence="3">RD004123</strain>
    </source>
</reference>
<dbReference type="Gene3D" id="2.60.120.260">
    <property type="entry name" value="Galactose-binding domain-like"/>
    <property type="match status" value="1"/>
</dbReference>
<dbReference type="PROSITE" id="PS51175">
    <property type="entry name" value="CBM6"/>
    <property type="match status" value="1"/>
</dbReference>
<evidence type="ECO:0000259" key="2">
    <source>
        <dbReference type="PROSITE" id="PS51175"/>
    </source>
</evidence>
<comment type="caution">
    <text evidence="3">The sequence shown here is derived from an EMBL/GenBank/DDBJ whole genome shotgun (WGS) entry which is preliminary data.</text>
</comment>
<dbReference type="RefSeq" id="WP_281897969.1">
    <property type="nucleotide sequence ID" value="NZ_BSDI01000018.1"/>
</dbReference>
<evidence type="ECO:0000256" key="1">
    <source>
        <dbReference type="SAM" id="MobiDB-lite"/>
    </source>
</evidence>
<dbReference type="SUPFAM" id="SSF49785">
    <property type="entry name" value="Galactose-binding domain-like"/>
    <property type="match status" value="1"/>
</dbReference>
<accession>A0ABQ5QWA3</accession>
<feature type="region of interest" description="Disordered" evidence="1">
    <location>
        <begin position="135"/>
        <end position="175"/>
    </location>
</feature>
<dbReference type="Pfam" id="PF22704">
    <property type="entry name" value="CBM13-like"/>
    <property type="match status" value="1"/>
</dbReference>
<dbReference type="InterPro" id="IPR005084">
    <property type="entry name" value="CBM6"/>
</dbReference>
<organism evidence="3 4">
    <name type="scientific">Phytohabitans aurantiacus</name>
    <dbReference type="NCBI Taxonomy" id="3016789"/>
    <lineage>
        <taxon>Bacteria</taxon>
        <taxon>Bacillati</taxon>
        <taxon>Actinomycetota</taxon>
        <taxon>Actinomycetes</taxon>
        <taxon>Micromonosporales</taxon>
        <taxon>Micromonosporaceae</taxon>
    </lineage>
</organism>
<gene>
    <name evidence="3" type="ORF">Pa4123_40530</name>
</gene>
<proteinExistence type="predicted"/>
<dbReference type="InterPro" id="IPR008979">
    <property type="entry name" value="Galactose-bd-like_sf"/>
</dbReference>
<sequence length="304" mass="32288">MAEDLRVGGWVSLTSVDDLPDDYVYWLDRGLTVPVSPGRETSLAPATGTLVLRRDFSGGSVPDAFQVRQHRAYAVPVKAITIAAAVLAVPAVLYGASTSEDEVALPVLPPFVATTGAPSQTEESASPDAANIRGQAQQVALPPRSVDPTRDPVSHPVAPPSTSPPVRPPARPEPQPVRVVREAEATGNVRNGSVGTRRLDTASSGAVVGWIGNGRRNTLEFTGLSVPTAGKYQVTVHYVTAEWRRAGLVVNGRDVLLVDFPSTGNWESVGQVTIQVNLAAGVNTLEFGNPHYWAPDLDRLVITR</sequence>
<feature type="domain" description="CBM6" evidence="2">
    <location>
        <begin position="179"/>
        <end position="303"/>
    </location>
</feature>
<dbReference type="CDD" id="cd04081">
    <property type="entry name" value="CBM35_galactosidase-like"/>
    <property type="match status" value="1"/>
</dbReference>
<dbReference type="EMBL" id="BSDI01000018">
    <property type="protein sequence ID" value="GLH98778.1"/>
    <property type="molecule type" value="Genomic_DNA"/>
</dbReference>
<name>A0ABQ5QWA3_9ACTN</name>
<keyword evidence="4" id="KW-1185">Reference proteome</keyword>
<feature type="compositionally biased region" description="Pro residues" evidence="1">
    <location>
        <begin position="157"/>
        <end position="175"/>
    </location>
</feature>
<protein>
    <recommendedName>
        <fullName evidence="2">CBM6 domain-containing protein</fullName>
    </recommendedName>
</protein>
<dbReference type="Proteomes" id="UP001144280">
    <property type="component" value="Unassembled WGS sequence"/>
</dbReference>
<evidence type="ECO:0000313" key="3">
    <source>
        <dbReference type="EMBL" id="GLH98778.1"/>
    </source>
</evidence>
<evidence type="ECO:0000313" key="4">
    <source>
        <dbReference type="Proteomes" id="UP001144280"/>
    </source>
</evidence>
<dbReference type="InterPro" id="IPR055240">
    <property type="entry name" value="CBM13-like"/>
</dbReference>